<dbReference type="InterPro" id="IPR011701">
    <property type="entry name" value="MFS"/>
</dbReference>
<gene>
    <name evidence="8" type="ORF">PBLR_11056</name>
</gene>
<feature type="transmembrane region" description="Helical" evidence="6">
    <location>
        <begin position="38"/>
        <end position="58"/>
    </location>
</feature>
<feature type="transmembrane region" description="Helical" evidence="6">
    <location>
        <begin position="160"/>
        <end position="178"/>
    </location>
</feature>
<dbReference type="PRINTS" id="PR01035">
    <property type="entry name" value="TCRTETA"/>
</dbReference>
<name>A0A383R7Z4_PAEAL</name>
<dbReference type="Gene3D" id="1.20.1250.20">
    <property type="entry name" value="MFS general substrate transporter like domains"/>
    <property type="match status" value="1"/>
</dbReference>
<evidence type="ECO:0000259" key="7">
    <source>
        <dbReference type="PROSITE" id="PS50850"/>
    </source>
</evidence>
<feature type="domain" description="Major facilitator superfamily (MFS) profile" evidence="7">
    <location>
        <begin position="4"/>
        <end position="383"/>
    </location>
</feature>
<dbReference type="RefSeq" id="WP_138184930.1">
    <property type="nucleotide sequence ID" value="NZ_LS992241.1"/>
</dbReference>
<evidence type="ECO:0000256" key="1">
    <source>
        <dbReference type="ARBA" id="ARBA00004651"/>
    </source>
</evidence>
<feature type="transmembrane region" description="Helical" evidence="6">
    <location>
        <begin position="273"/>
        <end position="291"/>
    </location>
</feature>
<keyword evidence="2" id="KW-0813">Transport</keyword>
<keyword evidence="4 6" id="KW-1133">Transmembrane helix</keyword>
<accession>A0A383R7Z4</accession>
<evidence type="ECO:0000256" key="5">
    <source>
        <dbReference type="ARBA" id="ARBA00023136"/>
    </source>
</evidence>
<protein>
    <submittedName>
        <fullName evidence="8">Multidrug resistance protein</fullName>
    </submittedName>
</protein>
<feature type="transmembrane region" description="Helical" evidence="6">
    <location>
        <begin position="207"/>
        <end position="229"/>
    </location>
</feature>
<reference evidence="9" key="1">
    <citation type="submission" date="2018-08" db="EMBL/GenBank/DDBJ databases">
        <authorList>
            <person name="Chevrot R."/>
        </authorList>
    </citation>
    <scope>NUCLEOTIDE SEQUENCE [LARGE SCALE GENOMIC DNA]</scope>
</reference>
<feature type="transmembrane region" description="Helical" evidence="6">
    <location>
        <begin position="361"/>
        <end position="380"/>
    </location>
</feature>
<dbReference type="InterPro" id="IPR001958">
    <property type="entry name" value="Tet-R_TetA/multi-R_MdtG-like"/>
</dbReference>
<dbReference type="SUPFAM" id="SSF103473">
    <property type="entry name" value="MFS general substrate transporter"/>
    <property type="match status" value="1"/>
</dbReference>
<evidence type="ECO:0000256" key="4">
    <source>
        <dbReference type="ARBA" id="ARBA00022989"/>
    </source>
</evidence>
<evidence type="ECO:0000256" key="6">
    <source>
        <dbReference type="SAM" id="Phobius"/>
    </source>
</evidence>
<comment type="subcellular location">
    <subcellularLocation>
        <location evidence="1">Cell membrane</location>
        <topology evidence="1">Multi-pass membrane protein</topology>
    </subcellularLocation>
</comment>
<feature type="transmembrane region" description="Helical" evidence="6">
    <location>
        <begin position="130"/>
        <end position="154"/>
    </location>
</feature>
<dbReference type="InterPro" id="IPR036259">
    <property type="entry name" value="MFS_trans_sf"/>
</dbReference>
<sequence length="392" mass="42110">MKKKMSVVMFMLMMVFIGFGIVIPVLPRMITNAGANEFHLGLMLSIYSLIAFVVSPIWGALSEKVGRRPIILIGTLGFSISYLLFGLANGELWMMYVSRALGGIFSGAVASVIVAYVADITTPEQRTKGMAFVGMSIGLGFTFGPAFGGILSRYGYNTPFFAASALTFITCVLGFVLLKESLTPEERKGSHESAPSRWTAFTGRMKYLYVLSFFVTFTLAGLEATLLYFEAARIPGITEEQIGYMFFFCGLSGALVQGGVVRRYIKSGGEKKAIAVGLIISAAGFLLLLLSSNVVDATIYLCVFGIGNALIRPCVTSLITQKTTVSQGVASGLNSSMDSFGRITGPLLATGLFGWNMNLPYIIGAVLCVAAIWLLIRFAVLDRNQTAANTTA</sequence>
<dbReference type="InterPro" id="IPR020846">
    <property type="entry name" value="MFS_dom"/>
</dbReference>
<feature type="transmembrane region" description="Helical" evidence="6">
    <location>
        <begin position="100"/>
        <end position="118"/>
    </location>
</feature>
<feature type="transmembrane region" description="Helical" evidence="6">
    <location>
        <begin position="241"/>
        <end position="261"/>
    </location>
</feature>
<feature type="transmembrane region" description="Helical" evidence="6">
    <location>
        <begin position="7"/>
        <end position="26"/>
    </location>
</feature>
<organism evidence="8 9">
    <name type="scientific">Paenibacillus alvei</name>
    <name type="common">Bacillus alvei</name>
    <dbReference type="NCBI Taxonomy" id="44250"/>
    <lineage>
        <taxon>Bacteria</taxon>
        <taxon>Bacillati</taxon>
        <taxon>Bacillota</taxon>
        <taxon>Bacilli</taxon>
        <taxon>Bacillales</taxon>
        <taxon>Paenibacillaceae</taxon>
        <taxon>Paenibacillus</taxon>
    </lineage>
</organism>
<dbReference type="AlphaFoldDB" id="A0A383R7Z4"/>
<dbReference type="Proteomes" id="UP000304148">
    <property type="component" value="Chromosome"/>
</dbReference>
<dbReference type="EMBL" id="LS992241">
    <property type="protein sequence ID" value="SYX82634.1"/>
    <property type="molecule type" value="Genomic_DNA"/>
</dbReference>
<dbReference type="PANTHER" id="PTHR23504">
    <property type="entry name" value="MAJOR FACILITATOR SUPERFAMILY DOMAIN-CONTAINING PROTEIN 10"/>
    <property type="match status" value="1"/>
</dbReference>
<keyword evidence="3 6" id="KW-0812">Transmembrane</keyword>
<proteinExistence type="predicted"/>
<evidence type="ECO:0000313" key="9">
    <source>
        <dbReference type="Proteomes" id="UP000304148"/>
    </source>
</evidence>
<evidence type="ECO:0000256" key="2">
    <source>
        <dbReference type="ARBA" id="ARBA00022448"/>
    </source>
</evidence>
<dbReference type="PROSITE" id="PS50850">
    <property type="entry name" value="MFS"/>
    <property type="match status" value="1"/>
</dbReference>
<dbReference type="GO" id="GO:0005886">
    <property type="term" value="C:plasma membrane"/>
    <property type="evidence" value="ECO:0007669"/>
    <property type="project" value="UniProtKB-SubCell"/>
</dbReference>
<dbReference type="GO" id="GO:0022857">
    <property type="term" value="F:transmembrane transporter activity"/>
    <property type="evidence" value="ECO:0007669"/>
    <property type="project" value="InterPro"/>
</dbReference>
<dbReference type="PANTHER" id="PTHR23504:SF15">
    <property type="entry name" value="MAJOR FACILITATOR SUPERFAMILY (MFS) PROFILE DOMAIN-CONTAINING PROTEIN"/>
    <property type="match status" value="1"/>
</dbReference>
<dbReference type="Pfam" id="PF07690">
    <property type="entry name" value="MFS_1"/>
    <property type="match status" value="1"/>
</dbReference>
<feature type="transmembrane region" description="Helical" evidence="6">
    <location>
        <begin position="70"/>
        <end position="88"/>
    </location>
</feature>
<evidence type="ECO:0000256" key="3">
    <source>
        <dbReference type="ARBA" id="ARBA00022692"/>
    </source>
</evidence>
<evidence type="ECO:0000313" key="8">
    <source>
        <dbReference type="EMBL" id="SYX82634.1"/>
    </source>
</evidence>
<keyword evidence="5 6" id="KW-0472">Membrane</keyword>